<reference evidence="4" key="1">
    <citation type="submission" date="2019-02" db="EMBL/GenBank/DDBJ databases">
        <authorList>
            <person name="Gruber-Vodicka R. H."/>
            <person name="Seah K. B. B."/>
        </authorList>
    </citation>
    <scope>NUCLEOTIDE SEQUENCE</scope>
    <source>
        <strain evidence="5">BECK_BY19</strain>
        <strain evidence="4">BECK_BY8</strain>
    </source>
</reference>
<evidence type="ECO:0000256" key="3">
    <source>
        <dbReference type="ARBA" id="ARBA00022691"/>
    </source>
</evidence>
<dbReference type="EMBL" id="CAADFZ010000034">
    <property type="protein sequence ID" value="VFK63525.1"/>
    <property type="molecule type" value="Genomic_DNA"/>
</dbReference>
<dbReference type="AlphaFoldDB" id="A0A451ABW2"/>
<evidence type="ECO:0000313" key="4">
    <source>
        <dbReference type="EMBL" id="VFK63525.1"/>
    </source>
</evidence>
<name>A0A451ABW2_9GAMM</name>
<accession>A0A451ABW2</accession>
<keyword evidence="3" id="KW-0949">S-adenosyl-L-methionine</keyword>
<dbReference type="EMBL" id="CAADGD010000040">
    <property type="protein sequence ID" value="VFK70853.1"/>
    <property type="molecule type" value="Genomic_DNA"/>
</dbReference>
<dbReference type="GO" id="GO:0032259">
    <property type="term" value="P:methylation"/>
    <property type="evidence" value="ECO:0007669"/>
    <property type="project" value="UniProtKB-KW"/>
</dbReference>
<sequence length="215" mass="24603">MTPVTSHRQPSQLGVPARVWETMLAIERMAESWMIPDKPFDHSYGRLPGETEIRAWSISRGSGCFLLSLCRLLRPRVILEIGTSFSYSTLWLACGAPEAEVHTIELLPEKIEIARGNVVSSGLTNIRLHEGDAIRVTKDWNIPVDLLFLDADPENYIYYFQHLLPCFNSGTVLIMDNALNHREQTCAFMDHVHRLDEWTSWIHPLDNGLFLAFQR</sequence>
<keyword evidence="1 4" id="KW-0489">Methyltransferase</keyword>
<dbReference type="PANTHER" id="PTHR43167">
    <property type="entry name" value="PUTATIVE (AFU_ORTHOLOGUE AFUA_6G01830)-RELATED"/>
    <property type="match status" value="1"/>
</dbReference>
<gene>
    <name evidence="4" type="ORF">BECKUNK1418G_GA0071005_103426</name>
    <name evidence="5" type="ORF">BECKUNK1418H_GA0071006_104027</name>
</gene>
<evidence type="ECO:0000256" key="2">
    <source>
        <dbReference type="ARBA" id="ARBA00022679"/>
    </source>
</evidence>
<organism evidence="4">
    <name type="scientific">Candidatus Kentrum sp. UNK</name>
    <dbReference type="NCBI Taxonomy" id="2126344"/>
    <lineage>
        <taxon>Bacteria</taxon>
        <taxon>Pseudomonadati</taxon>
        <taxon>Pseudomonadota</taxon>
        <taxon>Gammaproteobacteria</taxon>
        <taxon>Candidatus Kentrum</taxon>
    </lineage>
</organism>
<dbReference type="CDD" id="cd02440">
    <property type="entry name" value="AdoMet_MTases"/>
    <property type="match status" value="1"/>
</dbReference>
<keyword evidence="2 4" id="KW-0808">Transferase</keyword>
<evidence type="ECO:0000256" key="1">
    <source>
        <dbReference type="ARBA" id="ARBA00022603"/>
    </source>
</evidence>
<dbReference type="GO" id="GO:0008171">
    <property type="term" value="F:O-methyltransferase activity"/>
    <property type="evidence" value="ECO:0007669"/>
    <property type="project" value="InterPro"/>
</dbReference>
<dbReference type="PANTHER" id="PTHR43167:SF1">
    <property type="entry name" value="PUTATIVE (AFU_ORTHOLOGUE AFUA_6G01830)-RELATED"/>
    <property type="match status" value="1"/>
</dbReference>
<protein>
    <submittedName>
        <fullName evidence="4">Predicted O-methyltransferase YrrM</fullName>
    </submittedName>
</protein>
<dbReference type="Pfam" id="PF01596">
    <property type="entry name" value="Methyltransf_3"/>
    <property type="match status" value="1"/>
</dbReference>
<dbReference type="InterPro" id="IPR002935">
    <property type="entry name" value="SAM_O-MeTrfase"/>
</dbReference>
<dbReference type="Gene3D" id="3.40.50.150">
    <property type="entry name" value="Vaccinia Virus protein VP39"/>
    <property type="match status" value="1"/>
</dbReference>
<proteinExistence type="predicted"/>
<dbReference type="SUPFAM" id="SSF53335">
    <property type="entry name" value="S-adenosyl-L-methionine-dependent methyltransferases"/>
    <property type="match status" value="1"/>
</dbReference>
<evidence type="ECO:0000313" key="5">
    <source>
        <dbReference type="EMBL" id="VFK70853.1"/>
    </source>
</evidence>
<dbReference type="InterPro" id="IPR029063">
    <property type="entry name" value="SAM-dependent_MTases_sf"/>
</dbReference>